<feature type="domain" description="Chorismate-utilising enzyme C-terminal" evidence="6">
    <location>
        <begin position="157"/>
        <end position="413"/>
    </location>
</feature>
<protein>
    <recommendedName>
        <fullName evidence="3">isochorismate synthase</fullName>
        <ecNumber evidence="3">5.4.4.2</ecNumber>
    </recommendedName>
    <alternativeName>
        <fullName evidence="5">Isochorismate mutase</fullName>
    </alternativeName>
</protein>
<dbReference type="Gene3D" id="3.60.120.10">
    <property type="entry name" value="Anthranilate synthase"/>
    <property type="match status" value="1"/>
</dbReference>
<dbReference type="InterPro" id="IPR004561">
    <property type="entry name" value="IsoChor_synthase"/>
</dbReference>
<proteinExistence type="inferred from homology"/>
<sequence length="427" mass="45294">MPRLRARTRPISDPGDLLRFAEPRNPAVWLRRGDGIVGGGSVWRGEFSGERRIHDAREAWAEIVASGRVEDAVRVPGSGLVAFGAFTFAATSAAPSVLQIPEFVIGRVDGRAFLTEISVTDSIDSSGPVPTVPVRLPLIIPDGPVAETTLEPGEMTQQRHRAAVEAALSRIGQGEFTKIVISRDQHGDIGADADRRHIVRRLAEAYPETWTYAVDGLIGASPEMLVRVLGRSVTARVLAGTLPRGADEAADAAAKRALADSAKNRAEHKFAIDSAIESLRRLDTHEDPDTGLTASPEPFLLGLPNVWHLASDIRGTLPSGSSVLDLVEALHPTAAVGGTPRQKAMPAIDELEPFDRRRYAGPAGWLSASGDGEWVVALRGAEVDADGRVTAFAGGGIVAGSEPADEFAETGPKFRPIAEALAPKAPE</sequence>
<comment type="similarity">
    <text evidence="2">Belongs to the isochorismate synthase family.</text>
</comment>
<comment type="caution">
    <text evidence="7">The sequence shown here is derived from an EMBL/GenBank/DDBJ whole genome shotgun (WGS) entry which is preliminary data.</text>
</comment>
<evidence type="ECO:0000256" key="4">
    <source>
        <dbReference type="ARBA" id="ARBA00023235"/>
    </source>
</evidence>
<evidence type="ECO:0000313" key="8">
    <source>
        <dbReference type="Proteomes" id="UP001170379"/>
    </source>
</evidence>
<organism evidence="7 8">
    <name type="scientific">Gulosibacter molinativorax</name>
    <dbReference type="NCBI Taxonomy" id="256821"/>
    <lineage>
        <taxon>Bacteria</taxon>
        <taxon>Bacillati</taxon>
        <taxon>Actinomycetota</taxon>
        <taxon>Actinomycetes</taxon>
        <taxon>Micrococcales</taxon>
        <taxon>Microbacteriaceae</taxon>
        <taxon>Gulosibacter</taxon>
    </lineage>
</organism>
<evidence type="ECO:0000256" key="3">
    <source>
        <dbReference type="ARBA" id="ARBA00012824"/>
    </source>
</evidence>
<reference evidence="7" key="1">
    <citation type="submission" date="2018-03" db="EMBL/GenBank/DDBJ databases">
        <authorList>
            <person name="Nunes O.C."/>
            <person name="Lopes A.R."/>
            <person name="Froufe H."/>
            <person name="Munoz-Merida A."/>
            <person name="Barroso C."/>
            <person name="Egas C."/>
        </authorList>
    </citation>
    <scope>NUCLEOTIDE SEQUENCE</scope>
    <source>
        <strain evidence="7">ON4</strain>
    </source>
</reference>
<dbReference type="Pfam" id="PF00425">
    <property type="entry name" value="Chorismate_bind"/>
    <property type="match status" value="1"/>
</dbReference>
<evidence type="ECO:0000256" key="5">
    <source>
        <dbReference type="ARBA" id="ARBA00041564"/>
    </source>
</evidence>
<dbReference type="PANTHER" id="PTHR42839">
    <property type="entry name" value="ISOCHORISMATE SYNTHASE ENTC"/>
    <property type="match status" value="1"/>
</dbReference>
<evidence type="ECO:0000313" key="7">
    <source>
        <dbReference type="EMBL" id="MDJ1372327.1"/>
    </source>
</evidence>
<keyword evidence="4" id="KW-0413">Isomerase</keyword>
<dbReference type="NCBIfam" id="TIGR00543">
    <property type="entry name" value="isochor_syn"/>
    <property type="match status" value="1"/>
</dbReference>
<evidence type="ECO:0000256" key="2">
    <source>
        <dbReference type="ARBA" id="ARBA00005297"/>
    </source>
</evidence>
<gene>
    <name evidence="7" type="ORF">C7K25_13270</name>
</gene>
<keyword evidence="8" id="KW-1185">Reference proteome</keyword>
<comment type="catalytic activity">
    <reaction evidence="1">
        <text>chorismate = isochorismate</text>
        <dbReference type="Rhea" id="RHEA:18985"/>
        <dbReference type="ChEBI" id="CHEBI:29748"/>
        <dbReference type="ChEBI" id="CHEBI:29780"/>
        <dbReference type="EC" id="5.4.4.2"/>
    </reaction>
</comment>
<dbReference type="SUPFAM" id="SSF56322">
    <property type="entry name" value="ADC synthase"/>
    <property type="match status" value="1"/>
</dbReference>
<reference evidence="7" key="2">
    <citation type="journal article" date="2022" name="Sci. Rep.">
        <title>In silico prediction of the enzymes involved in the degradation of the herbicide molinate by Gulosibacter molinativorax ON4T.</title>
        <authorList>
            <person name="Lopes A.R."/>
            <person name="Bunin E."/>
            <person name="Viana A.T."/>
            <person name="Froufe H."/>
            <person name="Munoz-Merida A."/>
            <person name="Pinho D."/>
            <person name="Figueiredo J."/>
            <person name="Barroso C."/>
            <person name="Vaz-Moreira I."/>
            <person name="Bellanger X."/>
            <person name="Egas C."/>
            <person name="Nunes O.C."/>
        </authorList>
    </citation>
    <scope>NUCLEOTIDE SEQUENCE</scope>
    <source>
        <strain evidence="7">ON4</strain>
    </source>
</reference>
<dbReference type="PANTHER" id="PTHR42839:SF2">
    <property type="entry name" value="ISOCHORISMATE SYNTHASE ENTC"/>
    <property type="match status" value="1"/>
</dbReference>
<evidence type="ECO:0000256" key="1">
    <source>
        <dbReference type="ARBA" id="ARBA00000799"/>
    </source>
</evidence>
<dbReference type="InterPro" id="IPR015890">
    <property type="entry name" value="Chorismate_C"/>
</dbReference>
<dbReference type="InterPro" id="IPR005801">
    <property type="entry name" value="ADC_synthase"/>
</dbReference>
<evidence type="ECO:0000259" key="6">
    <source>
        <dbReference type="Pfam" id="PF00425"/>
    </source>
</evidence>
<dbReference type="EMBL" id="PXVD01000023">
    <property type="protein sequence ID" value="MDJ1372327.1"/>
    <property type="molecule type" value="Genomic_DNA"/>
</dbReference>
<dbReference type="EC" id="5.4.4.2" evidence="3"/>
<name>A0ABT7CC44_9MICO</name>
<dbReference type="Proteomes" id="UP001170379">
    <property type="component" value="Unassembled WGS sequence"/>
</dbReference>
<accession>A0ABT7CC44</accession>